<evidence type="ECO:0000256" key="2">
    <source>
        <dbReference type="ARBA" id="ARBA00012755"/>
    </source>
</evidence>
<evidence type="ECO:0000256" key="4">
    <source>
        <dbReference type="ARBA" id="ARBA00023295"/>
    </source>
</evidence>
<dbReference type="Gene3D" id="2.70.98.60">
    <property type="entry name" value="alpha-galactosidase from lactobacil brevis"/>
    <property type="match status" value="1"/>
</dbReference>
<dbReference type="Gene3D" id="3.20.20.70">
    <property type="entry name" value="Aldolase class I"/>
    <property type="match status" value="1"/>
</dbReference>
<keyword evidence="4 7" id="KW-0326">Glycosidase</keyword>
<dbReference type="InterPro" id="IPR017853">
    <property type="entry name" value="GH"/>
</dbReference>
<reference evidence="7" key="1">
    <citation type="submission" date="2022-02" db="EMBL/GenBank/DDBJ databases">
        <authorList>
            <person name="Lee M."/>
            <person name="Kim S.-J."/>
            <person name="Jung M.-Y."/>
        </authorList>
    </citation>
    <scope>NUCLEOTIDE SEQUENCE</scope>
    <source>
        <strain evidence="7">JHP9</strain>
    </source>
</reference>
<evidence type="ECO:0000259" key="6">
    <source>
        <dbReference type="Pfam" id="PF16875"/>
    </source>
</evidence>
<evidence type="ECO:0000256" key="3">
    <source>
        <dbReference type="ARBA" id="ARBA00022801"/>
    </source>
</evidence>
<accession>A0ABT0QZI4</accession>
<gene>
    <name evidence="7" type="ORF">Bequi_06625</name>
</gene>
<dbReference type="PANTHER" id="PTHR43053:SF3">
    <property type="entry name" value="ALPHA-GALACTOSIDASE C-RELATED"/>
    <property type="match status" value="1"/>
</dbReference>
<feature type="compositionally biased region" description="Polar residues" evidence="5">
    <location>
        <begin position="115"/>
        <end position="124"/>
    </location>
</feature>
<comment type="catalytic activity">
    <reaction evidence="1">
        <text>Hydrolysis of terminal, non-reducing alpha-D-galactose residues in alpha-D-galactosides, including galactose oligosaccharides, galactomannans and galactolipids.</text>
        <dbReference type="EC" id="3.2.1.22"/>
    </reaction>
</comment>
<dbReference type="InterPro" id="IPR013785">
    <property type="entry name" value="Aldolase_TIM"/>
</dbReference>
<dbReference type="SUPFAM" id="SSF51445">
    <property type="entry name" value="(Trans)glycosidases"/>
    <property type="match status" value="1"/>
</dbReference>
<dbReference type="PROSITE" id="PS00512">
    <property type="entry name" value="ALPHA_GALACTOSIDASE"/>
    <property type="match status" value="1"/>
</dbReference>
<sequence length="792" mass="85356">MTSRDAYPSPVSNLARGPLTAQVHLRAGGVSVVLDVSEGRIPLVTHWGADLGELSAQDAAQLTEIAASPIPQNAPDVPLRVGLLPQLSDGWLGRPGLAGSRPDGSGWAPRLVTTSVRLTDASTGETREASTADGAGSAEPSAAQAGAAPAGAAAPAAPQLLQSGAGTAVFSLFAEEAGLEVELTLELLASGILRTRAAVTNTAALAYALTDLTPALPVPLRAEEILDFAGRWTKERTPQRSRMGVGVHLRENRRGRTGPDSAHLLHLGTPGFDFEHGEIWAVHTAFSGNHRHYAERVSSGFQVIGGGELLQPGEVRLARGESVESPWLYGAYSPAGLDPIARSFHSLLRAREGHVDTARPVTLNVWEAVYFDHDLDRLTDLADRAAELGVERFVLDDGWFGGRRDDYAGLGDWVVSADVWPEGLTPLIEHVTGLGMQFGLWFEPEMVNMDSDVAREHPEWVMGPSLAALPVESRHQQVLNLSIPEAYAHVRDQMMAVLDANDIAYIKWDQNRDLIEAATRATGAAATHEQTLAAYRLMEELKQAHPGLEIEACASGGARVDLGVLEHTDRVWVSDCIDPLERQQMNRWTSQLLPFELMGSHIASGRSHTTGRLHTLGFRAASALFGHLGIEWDLAQATETELAELRAWVEYYKQRRELIFTGALHRSGGEDDPIWLTGVVAPEQDAALYELACVQRVGVAPHGRLRLPGLDPARRYRLTPRVLGERPTGLVWPAWAREDHTAASDRVAAPHTEPAALTGGVEMSGAVLSLAGIALPLIDPETAVLLEVRAID</sequence>
<dbReference type="PANTHER" id="PTHR43053">
    <property type="entry name" value="GLYCOSIDASE FAMILY 31"/>
    <property type="match status" value="1"/>
</dbReference>
<dbReference type="InterPro" id="IPR031704">
    <property type="entry name" value="Glyco_hydro_36_N"/>
</dbReference>
<dbReference type="CDD" id="cd14791">
    <property type="entry name" value="GH36"/>
    <property type="match status" value="1"/>
</dbReference>
<dbReference type="EMBL" id="JAKNCJ010000002">
    <property type="protein sequence ID" value="MCL6423062.1"/>
    <property type="molecule type" value="Genomic_DNA"/>
</dbReference>
<dbReference type="EC" id="3.2.1.22" evidence="2"/>
<dbReference type="InterPro" id="IPR050985">
    <property type="entry name" value="Alpha-glycosidase_related"/>
</dbReference>
<evidence type="ECO:0000313" key="8">
    <source>
        <dbReference type="Proteomes" id="UP001203761"/>
    </source>
</evidence>
<dbReference type="Pfam" id="PF16875">
    <property type="entry name" value="Glyco_hydro_36N"/>
    <property type="match status" value="1"/>
</dbReference>
<evidence type="ECO:0000313" key="7">
    <source>
        <dbReference type="EMBL" id="MCL6423062.1"/>
    </source>
</evidence>
<name>A0ABT0QZI4_9MICO</name>
<organism evidence="7 8">
    <name type="scientific">Brachybacterium equifaecis</name>
    <dbReference type="NCBI Taxonomy" id="2910770"/>
    <lineage>
        <taxon>Bacteria</taxon>
        <taxon>Bacillati</taxon>
        <taxon>Actinomycetota</taxon>
        <taxon>Actinomycetes</taxon>
        <taxon>Micrococcales</taxon>
        <taxon>Dermabacteraceae</taxon>
        <taxon>Brachybacterium</taxon>
    </lineage>
</organism>
<dbReference type="PRINTS" id="PR00743">
    <property type="entry name" value="GLHYDRLASE36"/>
</dbReference>
<dbReference type="InterPro" id="IPR002252">
    <property type="entry name" value="Glyco_hydro_36"/>
</dbReference>
<proteinExistence type="predicted"/>
<dbReference type="Pfam" id="PF02065">
    <property type="entry name" value="Melibiase"/>
    <property type="match status" value="1"/>
</dbReference>
<dbReference type="Proteomes" id="UP001203761">
    <property type="component" value="Unassembled WGS sequence"/>
</dbReference>
<feature type="domain" description="Glycosyl hydrolase family 36 N-terminal" evidence="6">
    <location>
        <begin position="42"/>
        <end position="318"/>
    </location>
</feature>
<keyword evidence="8" id="KW-1185">Reference proteome</keyword>
<evidence type="ECO:0000256" key="1">
    <source>
        <dbReference type="ARBA" id="ARBA00001255"/>
    </source>
</evidence>
<feature type="region of interest" description="Disordered" evidence="5">
    <location>
        <begin position="115"/>
        <end position="150"/>
    </location>
</feature>
<evidence type="ECO:0000256" key="5">
    <source>
        <dbReference type="SAM" id="MobiDB-lite"/>
    </source>
</evidence>
<dbReference type="InterPro" id="IPR000111">
    <property type="entry name" value="Glyco_hydro_27/36_CS"/>
</dbReference>
<comment type="caution">
    <text evidence="7">The sequence shown here is derived from an EMBL/GenBank/DDBJ whole genome shotgun (WGS) entry which is preliminary data.</text>
</comment>
<protein>
    <recommendedName>
        <fullName evidence="2">alpha-galactosidase</fullName>
        <ecNumber evidence="2">3.2.1.22</ecNumber>
    </recommendedName>
</protein>
<keyword evidence="3 7" id="KW-0378">Hydrolase</keyword>
<dbReference type="GO" id="GO:0004557">
    <property type="term" value="F:alpha-galactosidase activity"/>
    <property type="evidence" value="ECO:0007669"/>
    <property type="project" value="UniProtKB-EC"/>
</dbReference>
<dbReference type="InterPro" id="IPR038417">
    <property type="entry name" value="Alpga-gal_N_sf"/>
</dbReference>
<feature type="compositionally biased region" description="Low complexity" evidence="5">
    <location>
        <begin position="134"/>
        <end position="150"/>
    </location>
</feature>
<dbReference type="RefSeq" id="WP_249737156.1">
    <property type="nucleotide sequence ID" value="NZ_JAKNCJ010000002.1"/>
</dbReference>